<dbReference type="RefSeq" id="WP_379189190.1">
    <property type="nucleotide sequence ID" value="NZ_JBHSOW010000059.1"/>
</dbReference>
<dbReference type="EMBL" id="JBHSOW010000059">
    <property type="protein sequence ID" value="MFC5650623.1"/>
    <property type="molecule type" value="Genomic_DNA"/>
</dbReference>
<evidence type="ECO:0000313" key="9">
    <source>
        <dbReference type="Proteomes" id="UP001596047"/>
    </source>
</evidence>
<dbReference type="InterPro" id="IPR015414">
    <property type="entry name" value="TMEM64"/>
</dbReference>
<feature type="transmembrane region" description="Helical" evidence="6">
    <location>
        <begin position="7"/>
        <end position="27"/>
    </location>
</feature>
<feature type="transmembrane region" description="Helical" evidence="6">
    <location>
        <begin position="159"/>
        <end position="180"/>
    </location>
</feature>
<keyword evidence="2 6" id="KW-1003">Cell membrane</keyword>
<feature type="transmembrane region" description="Helical" evidence="6">
    <location>
        <begin position="42"/>
        <end position="62"/>
    </location>
</feature>
<comment type="subcellular location">
    <subcellularLocation>
        <location evidence="1 6">Cell membrane</location>
        <topology evidence="1 6">Multi-pass membrane protein</topology>
    </subcellularLocation>
</comment>
<gene>
    <name evidence="8" type="ORF">ACFPYJ_16120</name>
</gene>
<accession>A0ABW0VXP0</accession>
<evidence type="ECO:0000256" key="3">
    <source>
        <dbReference type="ARBA" id="ARBA00022692"/>
    </source>
</evidence>
<feature type="transmembrane region" description="Helical" evidence="6">
    <location>
        <begin position="186"/>
        <end position="206"/>
    </location>
</feature>
<proteinExistence type="inferred from homology"/>
<evidence type="ECO:0000256" key="6">
    <source>
        <dbReference type="RuleBase" id="RU366058"/>
    </source>
</evidence>
<protein>
    <recommendedName>
        <fullName evidence="6">TVP38/TMEM64 family membrane protein</fullName>
    </recommendedName>
</protein>
<keyword evidence="4 6" id="KW-1133">Transmembrane helix</keyword>
<reference evidence="9" key="1">
    <citation type="journal article" date="2019" name="Int. J. Syst. Evol. Microbiol.">
        <title>The Global Catalogue of Microorganisms (GCM) 10K type strain sequencing project: providing services to taxonomists for standard genome sequencing and annotation.</title>
        <authorList>
            <consortium name="The Broad Institute Genomics Platform"/>
            <consortium name="The Broad Institute Genome Sequencing Center for Infectious Disease"/>
            <person name="Wu L."/>
            <person name="Ma J."/>
        </authorList>
    </citation>
    <scope>NUCLEOTIDE SEQUENCE [LARGE SCALE GENOMIC DNA]</scope>
    <source>
        <strain evidence="9">CGMCC 1.3240</strain>
    </source>
</reference>
<comment type="caution">
    <text evidence="8">The sequence shown here is derived from an EMBL/GenBank/DDBJ whole genome shotgun (WGS) entry which is preliminary data.</text>
</comment>
<feature type="domain" description="VTT" evidence="7">
    <location>
        <begin position="62"/>
        <end position="176"/>
    </location>
</feature>
<feature type="transmembrane region" description="Helical" evidence="6">
    <location>
        <begin position="128"/>
        <end position="147"/>
    </location>
</feature>
<evidence type="ECO:0000256" key="4">
    <source>
        <dbReference type="ARBA" id="ARBA00022989"/>
    </source>
</evidence>
<name>A0ABW0VXP0_9BACL</name>
<sequence>MKYKSRLVSIISLALIATAISYYIYLLKVGVVQHAFHAIQELGFWGVLIGIFAQMIVNIIPVPGEFTTLMLMEIYGPILGGIYSWIGGVLGAIGAYFLAKWLSKPFAGTMKDFAFTNKLERYMSEKKALGLLTVRFVPFLPYHMINYAAGVLKVDIKSFIWTTMIGLLPYHIVVSGMYAGVRHGSLVAGVIGAVVFIFLILFGRTLKRRKVTSKTN</sequence>
<dbReference type="PANTHER" id="PTHR12677:SF59">
    <property type="entry name" value="GOLGI APPARATUS MEMBRANE PROTEIN TVP38-RELATED"/>
    <property type="match status" value="1"/>
</dbReference>
<evidence type="ECO:0000259" key="7">
    <source>
        <dbReference type="Pfam" id="PF09335"/>
    </source>
</evidence>
<dbReference type="PANTHER" id="PTHR12677">
    <property type="entry name" value="GOLGI APPARATUS MEMBRANE PROTEIN TVP38-RELATED"/>
    <property type="match status" value="1"/>
</dbReference>
<keyword evidence="5 6" id="KW-0472">Membrane</keyword>
<keyword evidence="3 6" id="KW-0812">Transmembrane</keyword>
<evidence type="ECO:0000256" key="5">
    <source>
        <dbReference type="ARBA" id="ARBA00023136"/>
    </source>
</evidence>
<feature type="transmembrane region" description="Helical" evidence="6">
    <location>
        <begin position="74"/>
        <end position="99"/>
    </location>
</feature>
<keyword evidence="9" id="KW-1185">Reference proteome</keyword>
<comment type="similarity">
    <text evidence="6">Belongs to the TVP38/TMEM64 family.</text>
</comment>
<dbReference type="Pfam" id="PF09335">
    <property type="entry name" value="VTT_dom"/>
    <property type="match status" value="1"/>
</dbReference>
<evidence type="ECO:0000256" key="2">
    <source>
        <dbReference type="ARBA" id="ARBA00022475"/>
    </source>
</evidence>
<dbReference type="InterPro" id="IPR032816">
    <property type="entry name" value="VTT_dom"/>
</dbReference>
<evidence type="ECO:0000256" key="1">
    <source>
        <dbReference type="ARBA" id="ARBA00004651"/>
    </source>
</evidence>
<organism evidence="8 9">
    <name type="scientific">Paenibacillus solisilvae</name>
    <dbReference type="NCBI Taxonomy" id="2486751"/>
    <lineage>
        <taxon>Bacteria</taxon>
        <taxon>Bacillati</taxon>
        <taxon>Bacillota</taxon>
        <taxon>Bacilli</taxon>
        <taxon>Bacillales</taxon>
        <taxon>Paenibacillaceae</taxon>
        <taxon>Paenibacillus</taxon>
    </lineage>
</organism>
<evidence type="ECO:0000313" key="8">
    <source>
        <dbReference type="EMBL" id="MFC5650623.1"/>
    </source>
</evidence>
<dbReference type="Proteomes" id="UP001596047">
    <property type="component" value="Unassembled WGS sequence"/>
</dbReference>